<proteinExistence type="predicted"/>
<dbReference type="InterPro" id="IPR010982">
    <property type="entry name" value="Lambda_DNA-bd_dom_sf"/>
</dbReference>
<name>A0ABY5SGI9_9BACL</name>
<gene>
    <name evidence="5" type="ORF">L1F29_06015</name>
</gene>
<accession>A0ABY5SGI9</accession>
<dbReference type="InterPro" id="IPR028082">
    <property type="entry name" value="Peripla_BP_I"/>
</dbReference>
<dbReference type="SUPFAM" id="SSF47413">
    <property type="entry name" value="lambda repressor-like DNA-binding domains"/>
    <property type="match status" value="1"/>
</dbReference>
<protein>
    <submittedName>
        <fullName evidence="5">LacI family transcriptional regulator</fullName>
    </submittedName>
</protein>
<keyword evidence="6" id="KW-1185">Reference proteome</keyword>
<reference evidence="5" key="1">
    <citation type="submission" date="2022-01" db="EMBL/GenBank/DDBJ databases">
        <title>Paenibacillus spongiae sp. nov., isolated from marine sponge.</title>
        <authorList>
            <person name="Li Z."/>
            <person name="Zhang M."/>
        </authorList>
    </citation>
    <scope>NUCLEOTIDE SEQUENCE</scope>
    <source>
        <strain evidence="5">PHS-Z3</strain>
    </source>
</reference>
<dbReference type="SMART" id="SM00354">
    <property type="entry name" value="HTH_LACI"/>
    <property type="match status" value="1"/>
</dbReference>
<dbReference type="Pfam" id="PF13377">
    <property type="entry name" value="Peripla_BP_3"/>
    <property type="match status" value="1"/>
</dbReference>
<dbReference type="EMBL" id="CP091430">
    <property type="protein sequence ID" value="UVI31378.1"/>
    <property type="molecule type" value="Genomic_DNA"/>
</dbReference>
<keyword evidence="1" id="KW-0805">Transcription regulation</keyword>
<evidence type="ECO:0000256" key="3">
    <source>
        <dbReference type="ARBA" id="ARBA00023163"/>
    </source>
</evidence>
<dbReference type="Pfam" id="PF00356">
    <property type="entry name" value="LacI"/>
    <property type="match status" value="1"/>
</dbReference>
<evidence type="ECO:0000256" key="1">
    <source>
        <dbReference type="ARBA" id="ARBA00023015"/>
    </source>
</evidence>
<dbReference type="Gene3D" id="3.40.50.2300">
    <property type="match status" value="2"/>
</dbReference>
<organism evidence="5 6">
    <name type="scientific">Paenibacillus spongiae</name>
    <dbReference type="NCBI Taxonomy" id="2909671"/>
    <lineage>
        <taxon>Bacteria</taxon>
        <taxon>Bacillati</taxon>
        <taxon>Bacillota</taxon>
        <taxon>Bacilli</taxon>
        <taxon>Bacillales</taxon>
        <taxon>Paenibacillaceae</taxon>
        <taxon>Paenibacillus</taxon>
    </lineage>
</organism>
<dbReference type="Proteomes" id="UP001057877">
    <property type="component" value="Chromosome"/>
</dbReference>
<keyword evidence="2" id="KW-0238">DNA-binding</keyword>
<sequence length="329" mass="36051">MSEATVSRVLNGVGPVKEETRRRVMEAAKQLNYVPNALAQRFARQKSGNLGVILPLLPKVNVFSTYYFSEILSGIGHTAKHSGYDLLMLFREPGEPREYANLFRTQKVDACIILGAQNIPTDYDALEELQLEGHPFCLINQRFDGKPYNTVDADHRMGSFDAVTHLMQQGCQRIWFLNGPPVFSNSLDRLEGYRQALEAAGMTFDPDRVLAGNYSRKSGYAHAEAFAELIRTGQADAIIAANDRMAIGLLQGLKEKGVRAGADYALVGCDDSDGARLTDPPLTSIAVPFYEVGSEAASRLLGTLAETEPPVPFTVKLPVRLVARASSEV</sequence>
<evidence type="ECO:0000256" key="2">
    <source>
        <dbReference type="ARBA" id="ARBA00023125"/>
    </source>
</evidence>
<dbReference type="PROSITE" id="PS50932">
    <property type="entry name" value="HTH_LACI_2"/>
    <property type="match status" value="1"/>
</dbReference>
<keyword evidence="3" id="KW-0804">Transcription</keyword>
<dbReference type="PANTHER" id="PTHR30146">
    <property type="entry name" value="LACI-RELATED TRANSCRIPTIONAL REPRESSOR"/>
    <property type="match status" value="1"/>
</dbReference>
<dbReference type="Gene3D" id="1.10.260.40">
    <property type="entry name" value="lambda repressor-like DNA-binding domains"/>
    <property type="match status" value="1"/>
</dbReference>
<dbReference type="SUPFAM" id="SSF53822">
    <property type="entry name" value="Periplasmic binding protein-like I"/>
    <property type="match status" value="1"/>
</dbReference>
<dbReference type="CDD" id="cd01392">
    <property type="entry name" value="HTH_LacI"/>
    <property type="match status" value="1"/>
</dbReference>
<dbReference type="PANTHER" id="PTHR30146:SF109">
    <property type="entry name" value="HTH-TYPE TRANSCRIPTIONAL REGULATOR GALS"/>
    <property type="match status" value="1"/>
</dbReference>
<dbReference type="InterPro" id="IPR000843">
    <property type="entry name" value="HTH_LacI"/>
</dbReference>
<dbReference type="CDD" id="cd06267">
    <property type="entry name" value="PBP1_LacI_sugar_binding-like"/>
    <property type="match status" value="1"/>
</dbReference>
<evidence type="ECO:0000259" key="4">
    <source>
        <dbReference type="PROSITE" id="PS50932"/>
    </source>
</evidence>
<evidence type="ECO:0000313" key="6">
    <source>
        <dbReference type="Proteomes" id="UP001057877"/>
    </source>
</evidence>
<evidence type="ECO:0000313" key="5">
    <source>
        <dbReference type="EMBL" id="UVI31378.1"/>
    </source>
</evidence>
<dbReference type="InterPro" id="IPR046335">
    <property type="entry name" value="LacI/GalR-like_sensor"/>
</dbReference>
<feature type="domain" description="HTH lacI-type" evidence="4">
    <location>
        <begin position="1"/>
        <end position="44"/>
    </location>
</feature>